<name>G4R858_PELHB</name>
<reference evidence="2 3" key="1">
    <citation type="journal article" date="2012" name="J. Bacteriol.">
        <title>Complete genome sequence of Pelagibacterium halotolerans B2T.</title>
        <authorList>
            <person name="Huo Y.Y."/>
            <person name="Cheng H."/>
            <person name="Han X.F."/>
            <person name="Jiang X.W."/>
            <person name="Sun C."/>
            <person name="Zhang X.Q."/>
            <person name="Zhu X.F."/>
            <person name="Liu Y.F."/>
            <person name="Li P.F."/>
            <person name="Ni P.X."/>
            <person name="Wu M."/>
        </authorList>
    </citation>
    <scope>NUCLEOTIDE SEQUENCE [LARGE SCALE GENOMIC DNA]</scope>
    <source>
        <strain evidence="3">DSM 22347 / JCM 15775 / CGMCC 1.7692 / B2</strain>
    </source>
</reference>
<organism evidence="2 3">
    <name type="scientific">Pelagibacterium halotolerans (strain DSM 22347 / JCM 15775 / CGMCC 1.7692 / B2)</name>
    <dbReference type="NCBI Taxonomy" id="1082931"/>
    <lineage>
        <taxon>Bacteria</taxon>
        <taxon>Pseudomonadati</taxon>
        <taxon>Pseudomonadota</taxon>
        <taxon>Alphaproteobacteria</taxon>
        <taxon>Hyphomicrobiales</taxon>
        <taxon>Devosiaceae</taxon>
        <taxon>Pelagibacterium</taxon>
    </lineage>
</organism>
<sequence length="167" mass="16704">MSFAVRMAAVLIAGTALAGHANAQDYGPYGLTGTGYGFDWNGFYAGVYGGGVPFGTTSWNTGIFSGVNVTIDTAVVGVEAQLGADFAGSNSIDALVLGKGGVSLGEALVYATGGPGIVSGDFGYALGGGAEYGFTDYMSVRGEILGTGAWGSMPSDMRVTAGLAFHL</sequence>
<evidence type="ECO:0000313" key="3">
    <source>
        <dbReference type="Proteomes" id="UP000008850"/>
    </source>
</evidence>
<evidence type="ECO:0008006" key="4">
    <source>
        <dbReference type="Google" id="ProtNLM"/>
    </source>
</evidence>
<dbReference type="RefSeq" id="WP_014130485.1">
    <property type="nucleotide sequence ID" value="NC_016078.1"/>
</dbReference>
<dbReference type="InterPro" id="IPR011250">
    <property type="entry name" value="OMP/PagP_B-barrel"/>
</dbReference>
<accession>G4R858</accession>
<dbReference type="STRING" id="1082931.KKY_1314"/>
<protein>
    <recommendedName>
        <fullName evidence="4">Outer membrane protein beta-barrel domain-containing protein</fullName>
    </recommendedName>
</protein>
<feature type="signal peptide" evidence="1">
    <location>
        <begin position="1"/>
        <end position="23"/>
    </location>
</feature>
<keyword evidence="1" id="KW-0732">Signal</keyword>
<evidence type="ECO:0000313" key="2">
    <source>
        <dbReference type="EMBL" id="AEQ51336.1"/>
    </source>
</evidence>
<proteinExistence type="predicted"/>
<dbReference type="SUPFAM" id="SSF56925">
    <property type="entry name" value="OMPA-like"/>
    <property type="match status" value="1"/>
</dbReference>
<dbReference type="eggNOG" id="COG3637">
    <property type="taxonomic scope" value="Bacteria"/>
</dbReference>
<evidence type="ECO:0000256" key="1">
    <source>
        <dbReference type="SAM" id="SignalP"/>
    </source>
</evidence>
<dbReference type="Proteomes" id="UP000008850">
    <property type="component" value="Chromosome"/>
</dbReference>
<feature type="chain" id="PRO_5003467812" description="Outer membrane protein beta-barrel domain-containing protein" evidence="1">
    <location>
        <begin position="24"/>
        <end position="167"/>
    </location>
</feature>
<dbReference type="KEGG" id="phl:KKY_1314"/>
<gene>
    <name evidence="2" type="ordered locus">KKY_1314</name>
</gene>
<dbReference type="HOGENOM" id="CLU_1593001_0_0_5"/>
<keyword evidence="3" id="KW-1185">Reference proteome</keyword>
<dbReference type="PATRIC" id="fig|1082931.4.peg.1292"/>
<dbReference type="AlphaFoldDB" id="G4R858"/>
<dbReference type="EMBL" id="CP003075">
    <property type="protein sequence ID" value="AEQ51336.1"/>
    <property type="molecule type" value="Genomic_DNA"/>
</dbReference>